<accession>A0A100WEE6</accession>
<proteinExistence type="predicted"/>
<name>A0A100WEE6_MYCCR</name>
<dbReference type="AlphaFoldDB" id="A0A100WEE6"/>
<keyword evidence="1" id="KW-0472">Membrane</keyword>
<dbReference type="STRING" id="228230.RMCC_3410"/>
<dbReference type="InterPro" id="IPR058714">
    <property type="entry name" value="LpqS"/>
</dbReference>
<feature type="transmembrane region" description="Helical" evidence="1">
    <location>
        <begin position="92"/>
        <end position="110"/>
    </location>
</feature>
<keyword evidence="3" id="KW-1185">Reference proteome</keyword>
<organism evidence="2 3">
    <name type="scientific">Mycolicibacterium canariasense</name>
    <name type="common">Mycobacterium canariasense</name>
    <dbReference type="NCBI Taxonomy" id="228230"/>
    <lineage>
        <taxon>Bacteria</taxon>
        <taxon>Bacillati</taxon>
        <taxon>Actinomycetota</taxon>
        <taxon>Actinomycetes</taxon>
        <taxon>Mycobacteriales</taxon>
        <taxon>Mycobacteriaceae</taxon>
        <taxon>Mycolicibacterium</taxon>
    </lineage>
</organism>
<evidence type="ECO:0000256" key="1">
    <source>
        <dbReference type="SAM" id="Phobius"/>
    </source>
</evidence>
<evidence type="ECO:0000313" key="2">
    <source>
        <dbReference type="EMBL" id="GAS96444.1"/>
    </source>
</evidence>
<dbReference type="Proteomes" id="UP000069443">
    <property type="component" value="Unassembled WGS sequence"/>
</dbReference>
<keyword evidence="1" id="KW-1133">Transmembrane helix</keyword>
<dbReference type="EMBL" id="BCSY01000051">
    <property type="protein sequence ID" value="GAS96444.1"/>
    <property type="molecule type" value="Genomic_DNA"/>
</dbReference>
<keyword evidence="1" id="KW-0812">Transmembrane</keyword>
<dbReference type="Pfam" id="PF26327">
    <property type="entry name" value="LpqS"/>
    <property type="match status" value="1"/>
</dbReference>
<reference evidence="3" key="1">
    <citation type="journal article" date="2016" name="Genome Announc.">
        <title>Draft Genome Sequences of Five Rapidly Growing Mycobacterium Species, M. thermoresistibile, M. fortuitum subsp. acetamidolyticum, M. canariasense, M. brisbanense, and M. novocastrense.</title>
        <authorList>
            <person name="Katahira K."/>
            <person name="Ogura Y."/>
            <person name="Gotoh Y."/>
            <person name="Hayashi T."/>
        </authorList>
    </citation>
    <scope>NUCLEOTIDE SEQUENCE [LARGE SCALE GENOMIC DNA]</scope>
    <source>
        <strain evidence="3">JCM15298</strain>
    </source>
</reference>
<reference evidence="3" key="2">
    <citation type="submission" date="2016-02" db="EMBL/GenBank/DDBJ databases">
        <title>Draft genome sequence of five rapidly growing Mycobacterium species.</title>
        <authorList>
            <person name="Katahira K."/>
            <person name="Gotou Y."/>
            <person name="Iida K."/>
            <person name="Ogura Y."/>
            <person name="Hayashi T."/>
        </authorList>
    </citation>
    <scope>NUCLEOTIDE SEQUENCE [LARGE SCALE GENOMIC DNA]</scope>
    <source>
        <strain evidence="3">JCM15298</strain>
    </source>
</reference>
<sequence length="143" mass="15310">MGNIVSNLDTTSVRRRRAFAVAMIAFWVVIVGAESALVSRQSAPQAHSPHALIAHAADASVLVAIEHPHVSRGETPLSPDTFAEAVLPRGTVSLLIVAILAFLGGVPLLWRNRVVAAPRGPPRIRPHTLSGREVLARLCIARR</sequence>
<evidence type="ECO:0000313" key="3">
    <source>
        <dbReference type="Proteomes" id="UP000069443"/>
    </source>
</evidence>
<gene>
    <name evidence="2" type="ORF">RMCC_3410</name>
</gene>
<feature type="transmembrane region" description="Helical" evidence="1">
    <location>
        <begin position="18"/>
        <end position="38"/>
    </location>
</feature>
<evidence type="ECO:0008006" key="4">
    <source>
        <dbReference type="Google" id="ProtNLM"/>
    </source>
</evidence>
<protein>
    <recommendedName>
        <fullName evidence="4">Lipoprotein LpqS</fullName>
    </recommendedName>
</protein>
<comment type="caution">
    <text evidence="2">The sequence shown here is derived from an EMBL/GenBank/DDBJ whole genome shotgun (WGS) entry which is preliminary data.</text>
</comment>